<dbReference type="EMBL" id="BK015128">
    <property type="protein sequence ID" value="DAD92118.1"/>
    <property type="molecule type" value="Genomic_DNA"/>
</dbReference>
<accession>A0A8S5NBP2</accession>
<evidence type="ECO:0000313" key="1">
    <source>
        <dbReference type="EMBL" id="DAD92118.1"/>
    </source>
</evidence>
<reference evidence="1" key="1">
    <citation type="journal article" date="2021" name="Proc. Natl. Acad. Sci. U.S.A.">
        <title>A Catalog of Tens of Thousands of Viruses from Human Metagenomes Reveals Hidden Associations with Chronic Diseases.</title>
        <authorList>
            <person name="Tisza M.J."/>
            <person name="Buck C.B."/>
        </authorList>
    </citation>
    <scope>NUCLEOTIDE SEQUENCE</scope>
    <source>
        <strain evidence="1">Ct0Tg8</strain>
    </source>
</reference>
<name>A0A8S5NBP2_9CAUD</name>
<proteinExistence type="predicted"/>
<protein>
    <submittedName>
        <fullName evidence="1">Uncharacterized protein</fullName>
    </submittedName>
</protein>
<organism evidence="1">
    <name type="scientific">Myoviridae sp. ct0Tg8</name>
    <dbReference type="NCBI Taxonomy" id="2826598"/>
    <lineage>
        <taxon>Viruses</taxon>
        <taxon>Duplodnaviria</taxon>
        <taxon>Heunggongvirae</taxon>
        <taxon>Uroviricota</taxon>
        <taxon>Caudoviricetes</taxon>
    </lineage>
</organism>
<sequence length="29" mass="3080">MGLGGATGAWWATGPCWAFLSLSKPLERD</sequence>